<accession>A0A3G6MLF4</accession>
<feature type="transmembrane region" description="Helical" evidence="1">
    <location>
        <begin position="6"/>
        <end position="27"/>
    </location>
</feature>
<dbReference type="OrthoDB" id="1268537at2"/>
<keyword evidence="1" id="KW-1133">Transmembrane helix</keyword>
<reference evidence="4 5" key="1">
    <citation type="submission" date="2018-11" db="EMBL/GenBank/DDBJ databases">
        <title>Proposal to divide the Flavobacteriaceae and reorganize its genera based on Amino Acid Identity values calculated from whole genome sequences.</title>
        <authorList>
            <person name="Nicholson A.C."/>
            <person name="Gulvik C.A."/>
            <person name="Whitney A.M."/>
            <person name="Humrighouse B.W."/>
            <person name="Bell M."/>
            <person name="Holmes B."/>
            <person name="Steigerwalt A.G."/>
            <person name="Villarma A."/>
            <person name="Sheth M."/>
            <person name="Batra D."/>
            <person name="Pryor J."/>
            <person name="Bernardet J.-F."/>
            <person name="Hugo C."/>
            <person name="Kampfer P."/>
            <person name="Newman J."/>
            <person name="McQuiston J.R."/>
        </authorList>
    </citation>
    <scope>NUCLEOTIDE SEQUENCE [LARGE SCALE GENOMIC DNA]</scope>
    <source>
        <strain evidence="2 4">G0207</strain>
        <strain evidence="3 5">H5143</strain>
    </source>
</reference>
<keyword evidence="1" id="KW-0812">Transmembrane</keyword>
<protein>
    <submittedName>
        <fullName evidence="2">Uncharacterized protein</fullName>
    </submittedName>
</protein>
<proteinExistence type="predicted"/>
<evidence type="ECO:0000313" key="3">
    <source>
        <dbReference type="EMBL" id="AZA96394.1"/>
    </source>
</evidence>
<organism evidence="2 4">
    <name type="scientific">Chryseobacterium shandongense</name>
    <dbReference type="NCBI Taxonomy" id="1493872"/>
    <lineage>
        <taxon>Bacteria</taxon>
        <taxon>Pseudomonadati</taxon>
        <taxon>Bacteroidota</taxon>
        <taxon>Flavobacteriia</taxon>
        <taxon>Flavobacteriales</taxon>
        <taxon>Weeksellaceae</taxon>
        <taxon>Chryseobacterium group</taxon>
        <taxon>Chryseobacterium</taxon>
    </lineage>
</organism>
<name>A0A3G6MLF4_9FLAO</name>
<dbReference type="AlphaFoldDB" id="A0A3G6MLF4"/>
<dbReference type="Proteomes" id="UP000274073">
    <property type="component" value="Chromosome"/>
</dbReference>
<evidence type="ECO:0000313" key="4">
    <source>
        <dbReference type="Proteomes" id="UP000274073"/>
    </source>
</evidence>
<gene>
    <name evidence="2" type="ORF">EG349_14035</name>
    <name evidence="3" type="ORF">EG353_12815</name>
</gene>
<dbReference type="RefSeq" id="WP_066437595.1">
    <property type="nucleotide sequence ID" value="NZ_CP033912.1"/>
</dbReference>
<feature type="transmembrane region" description="Helical" evidence="1">
    <location>
        <begin position="39"/>
        <end position="56"/>
    </location>
</feature>
<dbReference type="Proteomes" id="UP000281741">
    <property type="component" value="Chromosome"/>
</dbReference>
<sequence>MNNQQTTQGILSIAAVLCLVAGWFNLFSPEINILLSRKVFYVLIGISFFLQAPFMTTKNFMYAMYAAAGLCIIGALFPLGWKISGIKTIGLLGGIILSFANRPNYRQ</sequence>
<dbReference type="KEGG" id="csha:EG350_01230"/>
<dbReference type="EMBL" id="CP033912">
    <property type="protein sequence ID" value="AZA96394.1"/>
    <property type="molecule type" value="Genomic_DNA"/>
</dbReference>
<evidence type="ECO:0000313" key="2">
    <source>
        <dbReference type="EMBL" id="AZA87834.1"/>
    </source>
</evidence>
<feature type="transmembrane region" description="Helical" evidence="1">
    <location>
        <begin position="62"/>
        <end position="81"/>
    </location>
</feature>
<keyword evidence="5" id="KW-1185">Reference proteome</keyword>
<keyword evidence="1" id="KW-0472">Membrane</keyword>
<evidence type="ECO:0000256" key="1">
    <source>
        <dbReference type="SAM" id="Phobius"/>
    </source>
</evidence>
<dbReference type="EMBL" id="CP033915">
    <property type="protein sequence ID" value="AZA87834.1"/>
    <property type="molecule type" value="Genomic_DNA"/>
</dbReference>
<evidence type="ECO:0000313" key="5">
    <source>
        <dbReference type="Proteomes" id="UP000281741"/>
    </source>
</evidence>